<organism evidence="2 3">
    <name type="scientific">Vigna mungo</name>
    <name type="common">Black gram</name>
    <name type="synonym">Phaseolus mungo</name>
    <dbReference type="NCBI Taxonomy" id="3915"/>
    <lineage>
        <taxon>Eukaryota</taxon>
        <taxon>Viridiplantae</taxon>
        <taxon>Streptophyta</taxon>
        <taxon>Embryophyta</taxon>
        <taxon>Tracheophyta</taxon>
        <taxon>Spermatophyta</taxon>
        <taxon>Magnoliopsida</taxon>
        <taxon>eudicotyledons</taxon>
        <taxon>Gunneridae</taxon>
        <taxon>Pentapetalae</taxon>
        <taxon>rosids</taxon>
        <taxon>fabids</taxon>
        <taxon>Fabales</taxon>
        <taxon>Fabaceae</taxon>
        <taxon>Papilionoideae</taxon>
        <taxon>50 kb inversion clade</taxon>
        <taxon>NPAAA clade</taxon>
        <taxon>indigoferoid/millettioid clade</taxon>
        <taxon>Phaseoleae</taxon>
        <taxon>Vigna</taxon>
    </lineage>
</organism>
<evidence type="ECO:0000313" key="2">
    <source>
        <dbReference type="EMBL" id="WVZ18358.1"/>
    </source>
</evidence>
<keyword evidence="1" id="KW-1133">Transmembrane helix</keyword>
<sequence>MNHNGCRALAFVQLDIATMIRTRFLKVCECMKVAMRVAIGENGLVERGEIARVVKMQTMRAFVRSRENPLKGFMCPSGWHVLVKYYDKTEIRVSPFPRLQGLERGLLTAPTHHHEAFQCVLSSLHTFWENFPEGHPSQNYSGLSTLNHEVLMEARTRNGSWQASSGRGTWTNQTYTGMRVIWRLYRYGTTQLKDNLKELIWLLISPKCIYFSPGVILGWVTFRRFGTIKFKETTEACVNDMSHCFEYHGVFLGGDDLGYELNIVMYCKLLTLSLCGSGSTHNDHTCTRVDGVADKAGMK</sequence>
<dbReference type="Proteomes" id="UP001374535">
    <property type="component" value="Chromosome 2"/>
</dbReference>
<gene>
    <name evidence="2" type="ORF">V8G54_005680</name>
</gene>
<dbReference type="AlphaFoldDB" id="A0AAQ3NZ22"/>
<keyword evidence="1" id="KW-0812">Transmembrane</keyword>
<dbReference type="EMBL" id="CP144699">
    <property type="protein sequence ID" value="WVZ18358.1"/>
    <property type="molecule type" value="Genomic_DNA"/>
</dbReference>
<feature type="transmembrane region" description="Helical" evidence="1">
    <location>
        <begin position="199"/>
        <end position="222"/>
    </location>
</feature>
<reference evidence="2 3" key="1">
    <citation type="journal article" date="2023" name="Life. Sci Alliance">
        <title>Evolutionary insights into 3D genome organization and epigenetic landscape of Vigna mungo.</title>
        <authorList>
            <person name="Junaid A."/>
            <person name="Singh B."/>
            <person name="Bhatia S."/>
        </authorList>
    </citation>
    <scope>NUCLEOTIDE SEQUENCE [LARGE SCALE GENOMIC DNA]</scope>
    <source>
        <strain evidence="2">Urdbean</strain>
    </source>
</reference>
<keyword evidence="3" id="KW-1185">Reference proteome</keyword>
<evidence type="ECO:0000313" key="3">
    <source>
        <dbReference type="Proteomes" id="UP001374535"/>
    </source>
</evidence>
<name>A0AAQ3NZ22_VIGMU</name>
<protein>
    <submittedName>
        <fullName evidence="2">Uncharacterized protein</fullName>
    </submittedName>
</protein>
<proteinExistence type="predicted"/>
<accession>A0AAQ3NZ22</accession>
<evidence type="ECO:0000256" key="1">
    <source>
        <dbReference type="SAM" id="Phobius"/>
    </source>
</evidence>
<keyword evidence="1" id="KW-0472">Membrane</keyword>